<sequence length="213" mass="22541">MSDLPLRAQVRMRWTVALLVGVAAGIAVAAVLGVAAGLLAGWSALAIVSAAWTLLQVWRMDAGETRAHATAEDPGHRVARTIAIVGSVVSLGAVAAVVLHSRHSNGLDAYLLAGVAVLSVLSSWLLIQTDYMLRYAKEYYADDAGGIDFNQREDPEYSDFIYFAVGLGIAYQVADTNISRNAIRRIVIAQTLLGYLFGAGIIATTINLIAGLG</sequence>
<keyword evidence="1" id="KW-0472">Membrane</keyword>
<proteinExistence type="predicted"/>
<dbReference type="Proteomes" id="UP000831775">
    <property type="component" value="Chromosome"/>
</dbReference>
<feature type="transmembrane region" description="Helical" evidence="1">
    <location>
        <begin position="78"/>
        <end position="97"/>
    </location>
</feature>
<dbReference type="RefSeq" id="WP_244685536.1">
    <property type="nucleotide sequence ID" value="NZ_CP095043.1"/>
</dbReference>
<feature type="transmembrane region" description="Helical" evidence="1">
    <location>
        <begin position="39"/>
        <end position="58"/>
    </location>
</feature>
<keyword evidence="3" id="KW-1185">Reference proteome</keyword>
<evidence type="ECO:0000313" key="3">
    <source>
        <dbReference type="Proteomes" id="UP000831775"/>
    </source>
</evidence>
<feature type="transmembrane region" description="Helical" evidence="1">
    <location>
        <begin position="12"/>
        <end position="33"/>
    </location>
</feature>
<feature type="transmembrane region" description="Helical" evidence="1">
    <location>
        <begin position="109"/>
        <end position="127"/>
    </location>
</feature>
<evidence type="ECO:0000313" key="2">
    <source>
        <dbReference type="EMBL" id="UOQ60146.1"/>
    </source>
</evidence>
<feature type="transmembrane region" description="Helical" evidence="1">
    <location>
        <begin position="186"/>
        <end position="210"/>
    </location>
</feature>
<gene>
    <name evidence="2" type="ORF">MUN76_14065</name>
</gene>
<dbReference type="EMBL" id="CP095043">
    <property type="protein sequence ID" value="UOQ60146.1"/>
    <property type="molecule type" value="Genomic_DNA"/>
</dbReference>
<accession>A0ABY4FV06</accession>
<name>A0ABY4FV06_9MICO</name>
<evidence type="ECO:0000256" key="1">
    <source>
        <dbReference type="SAM" id="Phobius"/>
    </source>
</evidence>
<dbReference type="InterPro" id="IPR009781">
    <property type="entry name" value="DUF1345"/>
</dbReference>
<dbReference type="Pfam" id="PF07077">
    <property type="entry name" value="DUF1345"/>
    <property type="match status" value="1"/>
</dbReference>
<protein>
    <submittedName>
        <fullName evidence="2">DUF1345 domain-containing protein</fullName>
    </submittedName>
</protein>
<organism evidence="2 3">
    <name type="scientific">Leucobacter rhizosphaerae</name>
    <dbReference type="NCBI Taxonomy" id="2932245"/>
    <lineage>
        <taxon>Bacteria</taxon>
        <taxon>Bacillati</taxon>
        <taxon>Actinomycetota</taxon>
        <taxon>Actinomycetes</taxon>
        <taxon>Micrococcales</taxon>
        <taxon>Microbacteriaceae</taxon>
        <taxon>Leucobacter</taxon>
    </lineage>
</organism>
<reference evidence="2 3" key="1">
    <citation type="submission" date="2022-04" db="EMBL/GenBank/DDBJ databases">
        <title>Leucobacter sp. isolated from rhizosphere of onion.</title>
        <authorList>
            <person name="Won M."/>
            <person name="Lee C.-M."/>
            <person name="Woen H.-Y."/>
            <person name="Kwon S.-W."/>
        </authorList>
    </citation>
    <scope>NUCLEOTIDE SEQUENCE [LARGE SCALE GENOMIC DNA]</scope>
    <source>
        <strain evidence="2 3">H25R-14</strain>
    </source>
</reference>
<keyword evidence="1" id="KW-0812">Transmembrane</keyword>
<keyword evidence="1" id="KW-1133">Transmembrane helix</keyword>